<reference evidence="1 2" key="1">
    <citation type="journal article" date="2018" name="Sci. Rep.">
        <title>Genome sequence of the cauliflower mushroom Sparassis crispa (Hanabiratake) and its association with beneficial usage.</title>
        <authorList>
            <person name="Kiyama R."/>
            <person name="Furutani Y."/>
            <person name="Kawaguchi K."/>
            <person name="Nakanishi T."/>
        </authorList>
    </citation>
    <scope>NUCLEOTIDE SEQUENCE [LARGE SCALE GENOMIC DNA]</scope>
</reference>
<accession>A0A401GKF7</accession>
<dbReference type="InParanoid" id="A0A401GKF7"/>
<evidence type="ECO:0000313" key="1">
    <source>
        <dbReference type="EMBL" id="GBE82648.1"/>
    </source>
</evidence>
<keyword evidence="2" id="KW-1185">Reference proteome</keyword>
<gene>
    <name evidence="1" type="ORF">SCP_0410330</name>
</gene>
<dbReference type="OrthoDB" id="2689725at2759"/>
<evidence type="ECO:0000313" key="2">
    <source>
        <dbReference type="Proteomes" id="UP000287166"/>
    </source>
</evidence>
<dbReference type="GeneID" id="38779565"/>
<dbReference type="AlphaFoldDB" id="A0A401GKF7"/>
<dbReference type="RefSeq" id="XP_027613561.1">
    <property type="nucleotide sequence ID" value="XM_027757760.1"/>
</dbReference>
<dbReference type="EMBL" id="BFAD01000004">
    <property type="protein sequence ID" value="GBE82648.1"/>
    <property type="molecule type" value="Genomic_DNA"/>
</dbReference>
<comment type="caution">
    <text evidence="1">The sequence shown here is derived from an EMBL/GenBank/DDBJ whole genome shotgun (WGS) entry which is preliminary data.</text>
</comment>
<name>A0A401GKF7_9APHY</name>
<organism evidence="1 2">
    <name type="scientific">Sparassis crispa</name>
    <dbReference type="NCBI Taxonomy" id="139825"/>
    <lineage>
        <taxon>Eukaryota</taxon>
        <taxon>Fungi</taxon>
        <taxon>Dikarya</taxon>
        <taxon>Basidiomycota</taxon>
        <taxon>Agaricomycotina</taxon>
        <taxon>Agaricomycetes</taxon>
        <taxon>Polyporales</taxon>
        <taxon>Sparassidaceae</taxon>
        <taxon>Sparassis</taxon>
    </lineage>
</organism>
<sequence length="155" mass="17136">MKQARRIARAREELDCLNIEVCRFHTAIHDENCAFEVVLLQLEYTGNPLYGAVDNFCLRHHHINVHLLARIRQIYSLEGFTGEAAIGVRTGTTPSTATEASNKPSLEDVSLAHELEEVTLDDREGLDDLGEDDELAGDIGGIVDYVANLPLHALS</sequence>
<dbReference type="Proteomes" id="UP000287166">
    <property type="component" value="Unassembled WGS sequence"/>
</dbReference>
<protein>
    <submittedName>
        <fullName evidence="1">Uncharacterized protein</fullName>
    </submittedName>
</protein>
<proteinExistence type="predicted"/>